<dbReference type="EMBL" id="JBHSUS010000001">
    <property type="protein sequence ID" value="MFC6441467.1"/>
    <property type="molecule type" value="Genomic_DNA"/>
</dbReference>
<dbReference type="InterPro" id="IPR042240">
    <property type="entry name" value="CHASE_sf"/>
</dbReference>
<dbReference type="NCBIfam" id="TIGR00254">
    <property type="entry name" value="GGDEF"/>
    <property type="match status" value="1"/>
</dbReference>
<dbReference type="Pfam" id="PF03924">
    <property type="entry name" value="CHASE"/>
    <property type="match status" value="1"/>
</dbReference>
<keyword evidence="4 5" id="KW-0472">Membrane</keyword>
<comment type="subcellular location">
    <subcellularLocation>
        <location evidence="1">Membrane</location>
    </subcellularLocation>
</comment>
<evidence type="ECO:0000256" key="5">
    <source>
        <dbReference type="SAM" id="Phobius"/>
    </source>
</evidence>
<dbReference type="InterPro" id="IPR006189">
    <property type="entry name" value="CHASE_dom"/>
</dbReference>
<evidence type="ECO:0000256" key="2">
    <source>
        <dbReference type="ARBA" id="ARBA00022692"/>
    </source>
</evidence>
<dbReference type="RefSeq" id="WP_165490719.1">
    <property type="nucleotide sequence ID" value="NZ_JBHSUS010000001.1"/>
</dbReference>
<dbReference type="PROSITE" id="PS50887">
    <property type="entry name" value="GGDEF"/>
    <property type="match status" value="1"/>
</dbReference>
<dbReference type="Gene3D" id="3.30.450.350">
    <property type="entry name" value="CHASE domain"/>
    <property type="match status" value="1"/>
</dbReference>
<dbReference type="EC" id="2.7.7.65" evidence="8"/>
<dbReference type="InterPro" id="IPR029787">
    <property type="entry name" value="Nucleotide_cyclase"/>
</dbReference>
<evidence type="ECO:0000256" key="3">
    <source>
        <dbReference type="ARBA" id="ARBA00022989"/>
    </source>
</evidence>
<dbReference type="SMART" id="SM00267">
    <property type="entry name" value="GGDEF"/>
    <property type="match status" value="1"/>
</dbReference>
<dbReference type="CDD" id="cd01949">
    <property type="entry name" value="GGDEF"/>
    <property type="match status" value="1"/>
</dbReference>
<dbReference type="SUPFAM" id="SSF55073">
    <property type="entry name" value="Nucleotide cyclase"/>
    <property type="match status" value="1"/>
</dbReference>
<protein>
    <submittedName>
        <fullName evidence="8">Diguanylate cyclase domain-containing protein</fullName>
        <ecNumber evidence="8">2.7.7.65</ecNumber>
    </submittedName>
</protein>
<sequence length="447" mass="50436">MRFTKDTRRLFMVVISALYFAAGLIAAQRIIAVVAENNDHQNELQFEQQVAVFRSNLESAIYNDIYLAASFATLVTVKPSIISEQWDTFAEAITRQYTDITSISVYPNDVISYVYPLTGNESALGLDFRNLPKQYKIVEKARETQNVVISSPFTLVQGGTAIAIRIPIFADYPQNNDYWGGISLLINYDLHLQQAMPSGLPPDFLAIQDISNPLSPQLYWGNPAIPNTATSSLPVRFPGGEWLLSARYEPSAAPKQTLTVNIIRYVSYGLIILVYLMVLLLYRAFVRTRRLAYQDELTKLANRRYVMKKLHEQVEQPSNKKDFAVLLMDVNKFKSVNDAYGHDAGDKLLKFIAHGLKDMLRTTDTVARLGGDEFLVLLSRIKDEAAIAKVISTIQDYFANNRFEYKQHSMPVSLSIGYAMANNETTEISELLHAADQVMYANKQATR</sequence>
<dbReference type="SMART" id="SM01079">
    <property type="entry name" value="CHASE"/>
    <property type="match status" value="1"/>
</dbReference>
<keyword evidence="9" id="KW-1185">Reference proteome</keyword>
<dbReference type="InterPro" id="IPR052163">
    <property type="entry name" value="DGC-Regulatory_Protein"/>
</dbReference>
<evidence type="ECO:0000256" key="1">
    <source>
        <dbReference type="ARBA" id="ARBA00004370"/>
    </source>
</evidence>
<keyword evidence="3 5" id="KW-1133">Transmembrane helix</keyword>
<keyword evidence="2 5" id="KW-0812">Transmembrane</keyword>
<evidence type="ECO:0000259" key="7">
    <source>
        <dbReference type="PROSITE" id="PS50887"/>
    </source>
</evidence>
<dbReference type="Pfam" id="PF00990">
    <property type="entry name" value="GGDEF"/>
    <property type="match status" value="1"/>
</dbReference>
<keyword evidence="8" id="KW-0808">Transferase</keyword>
<reference evidence="9" key="1">
    <citation type="journal article" date="2019" name="Int. J. Syst. Evol. Microbiol.">
        <title>The Global Catalogue of Microorganisms (GCM) 10K type strain sequencing project: providing services to taxonomists for standard genome sequencing and annotation.</title>
        <authorList>
            <consortium name="The Broad Institute Genomics Platform"/>
            <consortium name="The Broad Institute Genome Sequencing Center for Infectious Disease"/>
            <person name="Wu L."/>
            <person name="Ma J."/>
        </authorList>
    </citation>
    <scope>NUCLEOTIDE SEQUENCE [LARGE SCALE GENOMIC DNA]</scope>
    <source>
        <strain evidence="9">CGMCC 1.16031</strain>
    </source>
</reference>
<feature type="domain" description="GGDEF" evidence="7">
    <location>
        <begin position="321"/>
        <end position="447"/>
    </location>
</feature>
<gene>
    <name evidence="8" type="ORF">ACFP85_15040</name>
</gene>
<dbReference type="Proteomes" id="UP001596364">
    <property type="component" value="Unassembled WGS sequence"/>
</dbReference>
<proteinExistence type="predicted"/>
<dbReference type="PANTHER" id="PTHR46663">
    <property type="entry name" value="DIGUANYLATE CYCLASE DGCT-RELATED"/>
    <property type="match status" value="1"/>
</dbReference>
<name>A0ABW1XQK0_9ALTE</name>
<keyword evidence="8" id="KW-0548">Nucleotidyltransferase</keyword>
<dbReference type="PANTHER" id="PTHR46663:SF4">
    <property type="entry name" value="DIGUANYLATE CYCLASE DGCT-RELATED"/>
    <property type="match status" value="1"/>
</dbReference>
<comment type="caution">
    <text evidence="8">The sequence shown here is derived from an EMBL/GenBank/DDBJ whole genome shotgun (WGS) entry which is preliminary data.</text>
</comment>
<evidence type="ECO:0000256" key="4">
    <source>
        <dbReference type="ARBA" id="ARBA00023136"/>
    </source>
</evidence>
<feature type="domain" description="CHASE" evidence="6">
    <location>
        <begin position="110"/>
        <end position="189"/>
    </location>
</feature>
<dbReference type="GO" id="GO:0052621">
    <property type="term" value="F:diguanylate cyclase activity"/>
    <property type="evidence" value="ECO:0007669"/>
    <property type="project" value="UniProtKB-EC"/>
</dbReference>
<dbReference type="InterPro" id="IPR043128">
    <property type="entry name" value="Rev_trsase/Diguanyl_cyclase"/>
</dbReference>
<feature type="transmembrane region" description="Helical" evidence="5">
    <location>
        <begin position="265"/>
        <end position="285"/>
    </location>
</feature>
<evidence type="ECO:0000259" key="6">
    <source>
        <dbReference type="PROSITE" id="PS50839"/>
    </source>
</evidence>
<accession>A0ABW1XQK0</accession>
<evidence type="ECO:0000313" key="9">
    <source>
        <dbReference type="Proteomes" id="UP001596364"/>
    </source>
</evidence>
<dbReference type="InterPro" id="IPR000160">
    <property type="entry name" value="GGDEF_dom"/>
</dbReference>
<dbReference type="Gene3D" id="3.30.70.270">
    <property type="match status" value="1"/>
</dbReference>
<dbReference type="PROSITE" id="PS50839">
    <property type="entry name" value="CHASE"/>
    <property type="match status" value="1"/>
</dbReference>
<organism evidence="8 9">
    <name type="scientific">Pseudobowmanella zhangzhouensis</name>
    <dbReference type="NCBI Taxonomy" id="1537679"/>
    <lineage>
        <taxon>Bacteria</taxon>
        <taxon>Pseudomonadati</taxon>
        <taxon>Pseudomonadota</taxon>
        <taxon>Gammaproteobacteria</taxon>
        <taxon>Alteromonadales</taxon>
        <taxon>Alteromonadaceae</taxon>
    </lineage>
</organism>
<evidence type="ECO:0000313" key="8">
    <source>
        <dbReference type="EMBL" id="MFC6441467.1"/>
    </source>
</evidence>